<dbReference type="EMBL" id="HBFW01008660">
    <property type="protein sequence ID" value="CAD8934591.1"/>
    <property type="molecule type" value="Transcribed_RNA"/>
</dbReference>
<name>A0A7S1D2X3_CYCTE</name>
<evidence type="ECO:0000313" key="1">
    <source>
        <dbReference type="EMBL" id="CAD8934591.1"/>
    </source>
</evidence>
<proteinExistence type="predicted"/>
<gene>
    <name evidence="1" type="ORF">CTEN0397_LOCUS5624</name>
</gene>
<organism evidence="1">
    <name type="scientific">Cyclophora tenuis</name>
    <name type="common">Marine diatom</name>
    <dbReference type="NCBI Taxonomy" id="216820"/>
    <lineage>
        <taxon>Eukaryota</taxon>
        <taxon>Sar</taxon>
        <taxon>Stramenopiles</taxon>
        <taxon>Ochrophyta</taxon>
        <taxon>Bacillariophyta</taxon>
        <taxon>Fragilariophyceae</taxon>
        <taxon>Fragilariophycidae</taxon>
        <taxon>Cyclophorales</taxon>
        <taxon>Cyclophoraceae</taxon>
        <taxon>Cyclophora</taxon>
    </lineage>
</organism>
<reference evidence="1" key="1">
    <citation type="submission" date="2021-01" db="EMBL/GenBank/DDBJ databases">
        <authorList>
            <person name="Corre E."/>
            <person name="Pelletier E."/>
            <person name="Niang G."/>
            <person name="Scheremetjew M."/>
            <person name="Finn R."/>
            <person name="Kale V."/>
            <person name="Holt S."/>
            <person name="Cochrane G."/>
            <person name="Meng A."/>
            <person name="Brown T."/>
            <person name="Cohen L."/>
        </authorList>
    </citation>
    <scope>NUCLEOTIDE SEQUENCE</scope>
    <source>
        <strain evidence="1">ECT3854</strain>
    </source>
</reference>
<accession>A0A7S1D2X3</accession>
<protein>
    <submittedName>
        <fullName evidence="1">Uncharacterized protein</fullName>
    </submittedName>
</protein>
<sequence length="218" mass="24883">MGHWDQQKIAVYGHSEMRPMEWHLLFATSLFSQYQEMKRTGTTGVATETTGVVELRLRKLDYNEIYWPPKDKEGYYVERFYWHGPRYAISNDKDKRDIVEGLMLALEAAPASPDSPKGQKLYPIETTWMLISKQEAAARIVAVLEEAAAEAKAEGRDRYIPPPAEGDLPFEVLSDPYKLAKALESYMTTEESRQALRDLAEGKFPITCTERVDNDDGK</sequence>
<dbReference type="AlphaFoldDB" id="A0A7S1D2X3"/>